<dbReference type="InterPro" id="IPR005174">
    <property type="entry name" value="KIB1-4_b-propeller"/>
</dbReference>
<feature type="domain" description="F-box" evidence="1">
    <location>
        <begin position="53"/>
        <end position="98"/>
    </location>
</feature>
<evidence type="ECO:0000313" key="2">
    <source>
        <dbReference type="EMBL" id="KAF3338950.1"/>
    </source>
</evidence>
<reference evidence="2" key="1">
    <citation type="submission" date="2020-01" db="EMBL/GenBank/DDBJ databases">
        <title>Genome sequence of Kobresia littledalei, the first chromosome-level genome in the family Cyperaceae.</title>
        <authorList>
            <person name="Qu G."/>
        </authorList>
    </citation>
    <scope>NUCLEOTIDE SEQUENCE</scope>
    <source>
        <strain evidence="2">C.B.Clarke</strain>
        <tissue evidence="2">Leaf</tissue>
    </source>
</reference>
<dbReference type="PROSITE" id="PS50181">
    <property type="entry name" value="FBOX"/>
    <property type="match status" value="1"/>
</dbReference>
<dbReference type="PANTHER" id="PTHR44259:SF114">
    <property type="entry name" value="OS06G0707300 PROTEIN"/>
    <property type="match status" value="1"/>
</dbReference>
<organism evidence="2 3">
    <name type="scientific">Carex littledalei</name>
    <dbReference type="NCBI Taxonomy" id="544730"/>
    <lineage>
        <taxon>Eukaryota</taxon>
        <taxon>Viridiplantae</taxon>
        <taxon>Streptophyta</taxon>
        <taxon>Embryophyta</taxon>
        <taxon>Tracheophyta</taxon>
        <taxon>Spermatophyta</taxon>
        <taxon>Magnoliopsida</taxon>
        <taxon>Liliopsida</taxon>
        <taxon>Poales</taxon>
        <taxon>Cyperaceae</taxon>
        <taxon>Cyperoideae</taxon>
        <taxon>Cariceae</taxon>
        <taxon>Carex</taxon>
        <taxon>Carex subgen. Euthyceras</taxon>
    </lineage>
</organism>
<keyword evidence="3" id="KW-1185">Reference proteome</keyword>
<dbReference type="OrthoDB" id="677441at2759"/>
<dbReference type="PANTHER" id="PTHR44259">
    <property type="entry name" value="OS07G0183000 PROTEIN-RELATED"/>
    <property type="match status" value="1"/>
</dbReference>
<dbReference type="InterPro" id="IPR050942">
    <property type="entry name" value="F-box_BR-signaling"/>
</dbReference>
<dbReference type="Pfam" id="PF03478">
    <property type="entry name" value="Beta-prop_KIB1-4"/>
    <property type="match status" value="1"/>
</dbReference>
<dbReference type="AlphaFoldDB" id="A0A833R647"/>
<dbReference type="Gene3D" id="1.20.1280.50">
    <property type="match status" value="1"/>
</dbReference>
<dbReference type="EMBL" id="SWLB01000004">
    <property type="protein sequence ID" value="KAF3338950.1"/>
    <property type="molecule type" value="Genomic_DNA"/>
</dbReference>
<comment type="caution">
    <text evidence="2">The sequence shown here is derived from an EMBL/GenBank/DDBJ whole genome shotgun (WGS) entry which is preliminary data.</text>
</comment>
<accession>A0A833R647</accession>
<dbReference type="Proteomes" id="UP000623129">
    <property type="component" value="Unassembled WGS sequence"/>
</dbReference>
<name>A0A833R647_9POAL</name>
<protein>
    <submittedName>
        <fullName evidence="2">Putative F-box protein</fullName>
    </submittedName>
</protein>
<dbReference type="SUPFAM" id="SSF81383">
    <property type="entry name" value="F-box domain"/>
    <property type="match status" value="1"/>
</dbReference>
<dbReference type="InterPro" id="IPR001810">
    <property type="entry name" value="F-box_dom"/>
</dbReference>
<dbReference type="InterPro" id="IPR036047">
    <property type="entry name" value="F-box-like_dom_sf"/>
</dbReference>
<sequence>MGRQRAIPTGEGWMTVVRQHNNKPSNNSYQPPTRRYSNNNRARERQVLHLMSVANWSELPKDILGYLIGFLPLPDYYRFGAVCRNWFTVAREKHYRSAQQLPWLVLGEDIATEKRIFYILSENKHYYIDIPELHGQFVCGSSFGWLFTVDIALNIRMLNPFTRKSYDLPRLDFGHEHFSIKCEQHRLVHKIILDHDPSERSNFTVMLIGSGHHRQVAFWRQGDPTWTSVTLPNGKISDIIFSKGKFYAVGFVSRHQLDIFIVDVGPESKLIPLQHDVPMIEYTYKSLVDLKGKLLLLQWKIDEEEVALTKVLVTTFVSIRKLDFEEGTYSEWLNLIV</sequence>
<evidence type="ECO:0000313" key="3">
    <source>
        <dbReference type="Proteomes" id="UP000623129"/>
    </source>
</evidence>
<dbReference type="CDD" id="cd09917">
    <property type="entry name" value="F-box_SF"/>
    <property type="match status" value="1"/>
</dbReference>
<gene>
    <name evidence="2" type="ORF">FCM35_KLT16421</name>
</gene>
<evidence type="ECO:0000259" key="1">
    <source>
        <dbReference type="PROSITE" id="PS50181"/>
    </source>
</evidence>
<proteinExistence type="predicted"/>
<dbReference type="Pfam" id="PF00646">
    <property type="entry name" value="F-box"/>
    <property type="match status" value="1"/>
</dbReference>